<organism evidence="1">
    <name type="scientific">uncultured Caudovirales phage</name>
    <dbReference type="NCBI Taxonomy" id="2100421"/>
    <lineage>
        <taxon>Viruses</taxon>
        <taxon>Duplodnaviria</taxon>
        <taxon>Heunggongvirae</taxon>
        <taxon>Uroviricota</taxon>
        <taxon>Caudoviricetes</taxon>
        <taxon>Peduoviridae</taxon>
        <taxon>Maltschvirus</taxon>
        <taxon>Maltschvirus maltsch</taxon>
    </lineage>
</organism>
<proteinExistence type="predicted"/>
<protein>
    <submittedName>
        <fullName evidence="1">Uncharacterized protein</fullName>
    </submittedName>
</protein>
<gene>
    <name evidence="1" type="ORF">UFOVP112_61</name>
</gene>
<dbReference type="EMBL" id="LR796233">
    <property type="protein sequence ID" value="CAB4128711.1"/>
    <property type="molecule type" value="Genomic_DNA"/>
</dbReference>
<name>A0A6J5L2Y3_9CAUD</name>
<sequence>MTKSTLNIILFPSPGSNSLFAPDQSGTLIQNYKFNKSLTVDLINSDDILRQHVPINYVSTCEAVVVDSSSHPYIKPTLDFLEPLGLLQPTTVLTGYYDNHLPTWVYFSFYFIQANASDSDNSRSEHYKKLSNNFFKLDKTYTFSCLNKNLKLERIWFYSKLHQQDFFNQTLTSFYTTDNVGQTMSNDYLKSNLDSETYNYFINTIYPTLPHGTPHDIITAQQHHPGYFTRDIQHPAFSDAYVNIISEHLYQECFLSEKTVKPIAAEQLFLIAGPPGAIKHLEDMGFDVYRDYIDHDYYDHEPDWQTRLIKMLEVCTKLNNCDIPLIYNLTKTRRERNREYLFSSTFRDVLFKPLVDWINREFP</sequence>
<accession>A0A6J5L2Y3</accession>
<reference evidence="1" key="1">
    <citation type="submission" date="2020-04" db="EMBL/GenBank/DDBJ databases">
        <authorList>
            <person name="Chiriac C."/>
            <person name="Salcher M."/>
            <person name="Ghai R."/>
            <person name="Kavagutti S V."/>
        </authorList>
    </citation>
    <scope>NUCLEOTIDE SEQUENCE</scope>
</reference>
<evidence type="ECO:0000313" key="1">
    <source>
        <dbReference type="EMBL" id="CAB4128711.1"/>
    </source>
</evidence>